<comment type="caution">
    <text evidence="2">The sequence shown here is derived from an EMBL/GenBank/DDBJ whole genome shotgun (WGS) entry which is preliminary data.</text>
</comment>
<gene>
    <name evidence="2" type="ORF">CLORY_06800</name>
</gene>
<protein>
    <recommendedName>
        <fullName evidence="4">ABC-2 family transporter protein</fullName>
    </recommendedName>
</protein>
<dbReference type="Pfam" id="PF13346">
    <property type="entry name" value="ABC2_membrane_5"/>
    <property type="match status" value="1"/>
</dbReference>
<dbReference type="InterPro" id="IPR025699">
    <property type="entry name" value="ABC2_memb-like"/>
</dbReference>
<evidence type="ECO:0000313" key="2">
    <source>
        <dbReference type="EMBL" id="OPJ64133.1"/>
    </source>
</evidence>
<evidence type="ECO:0000313" key="3">
    <source>
        <dbReference type="Proteomes" id="UP000190080"/>
    </source>
</evidence>
<keyword evidence="1" id="KW-1133">Transmembrane helix</keyword>
<dbReference type="PANTHER" id="PTHR41309:SF2">
    <property type="entry name" value="MEMBRANE PROTEIN"/>
    <property type="match status" value="1"/>
</dbReference>
<keyword evidence="3" id="KW-1185">Reference proteome</keyword>
<dbReference type="EMBL" id="MZGV01000005">
    <property type="protein sequence ID" value="OPJ64133.1"/>
    <property type="molecule type" value="Genomic_DNA"/>
</dbReference>
<keyword evidence="1" id="KW-0472">Membrane</keyword>
<dbReference type="Proteomes" id="UP000190080">
    <property type="component" value="Unassembled WGS sequence"/>
</dbReference>
<dbReference type="PANTHER" id="PTHR41309">
    <property type="entry name" value="MEMBRANE PROTEIN-RELATED"/>
    <property type="match status" value="1"/>
</dbReference>
<feature type="transmembrane region" description="Helical" evidence="1">
    <location>
        <begin position="120"/>
        <end position="143"/>
    </location>
</feature>
<accession>A0A1V4IW62</accession>
<evidence type="ECO:0008006" key="4">
    <source>
        <dbReference type="Google" id="ProtNLM"/>
    </source>
</evidence>
<organism evidence="2 3">
    <name type="scientific">Clostridium oryzae</name>
    <dbReference type="NCBI Taxonomy" id="1450648"/>
    <lineage>
        <taxon>Bacteria</taxon>
        <taxon>Bacillati</taxon>
        <taxon>Bacillota</taxon>
        <taxon>Clostridia</taxon>
        <taxon>Eubacteriales</taxon>
        <taxon>Clostridiaceae</taxon>
        <taxon>Clostridium</taxon>
    </lineage>
</organism>
<keyword evidence="1" id="KW-0812">Transmembrane</keyword>
<dbReference type="STRING" id="1450648.CLORY_06800"/>
<dbReference type="RefSeq" id="WP_079422140.1">
    <property type="nucleotide sequence ID" value="NZ_MZGV01000005.1"/>
</dbReference>
<reference evidence="2 3" key="1">
    <citation type="submission" date="2017-03" db="EMBL/GenBank/DDBJ databases">
        <title>Genome sequence of Clostridium oryzae DSM 28571.</title>
        <authorList>
            <person name="Poehlein A."/>
            <person name="Daniel R."/>
        </authorList>
    </citation>
    <scope>NUCLEOTIDE SEQUENCE [LARGE SCALE GENOMIC DNA]</scope>
    <source>
        <strain evidence="2 3">DSM 28571</strain>
    </source>
</reference>
<feature type="transmembrane region" description="Helical" evidence="1">
    <location>
        <begin position="155"/>
        <end position="174"/>
    </location>
</feature>
<dbReference type="OrthoDB" id="1913432at2"/>
<feature type="transmembrane region" description="Helical" evidence="1">
    <location>
        <begin position="194"/>
        <end position="220"/>
    </location>
</feature>
<feature type="transmembrane region" description="Helical" evidence="1">
    <location>
        <begin position="20"/>
        <end position="44"/>
    </location>
</feature>
<proteinExistence type="predicted"/>
<feature type="transmembrane region" description="Helical" evidence="1">
    <location>
        <begin position="85"/>
        <end position="108"/>
    </location>
</feature>
<dbReference type="AlphaFoldDB" id="A0A1V4IW62"/>
<sequence>MLKLVLKDLLIQKAPMKNPVTNIAANILFVVVAQFFSAACAYIVTPFIFTYSLLVYSCGFGEKNEVDVMLNSLPVARKEVVYSKYISGALFFIIGLVFTTVVCTLIKMTGLSNMKSYIKIQYIILGIIFSAVYCSVYIPMYLWRGNTKSQPANNILTIVIFLSIVVVVLITTFIDNGTAKSSIMELAASQRFKFWGTAVSLVSSILMICISLIISLKVYVNRDL</sequence>
<evidence type="ECO:0000256" key="1">
    <source>
        <dbReference type="SAM" id="Phobius"/>
    </source>
</evidence>
<name>A0A1V4IW62_9CLOT</name>